<feature type="binding site" evidence="3">
    <location>
        <position position="183"/>
    </location>
    <ligand>
        <name>Zn(2+)</name>
        <dbReference type="ChEBI" id="CHEBI:29105"/>
    </ligand>
</feature>
<dbReference type="InterPro" id="IPR051257">
    <property type="entry name" value="Diverse_CBS-Domain"/>
</dbReference>
<dbReference type="PANTHER" id="PTHR43080">
    <property type="entry name" value="CBS DOMAIN-CONTAINING PROTEIN CBSX3, MITOCHONDRIAL"/>
    <property type="match status" value="1"/>
</dbReference>
<accession>B5IHD5</accession>
<dbReference type="SUPFAM" id="SSF54631">
    <property type="entry name" value="CBS-domain pair"/>
    <property type="match status" value="1"/>
</dbReference>
<reference evidence="4" key="1">
    <citation type="submission" date="2010-02" db="EMBL/GenBank/DDBJ databases">
        <title>Complete sequence of Aciduliprofundum boonei T469.</title>
        <authorList>
            <consortium name="US DOE Joint Genome Institute"/>
            <person name="Lucas S."/>
            <person name="Copeland A."/>
            <person name="Lapidus A."/>
            <person name="Cheng J.-F."/>
            <person name="Bruce D."/>
            <person name="Goodwin L."/>
            <person name="Pitluck S."/>
            <person name="Saunders E."/>
            <person name="Detter J.C."/>
            <person name="Han C."/>
            <person name="Tapia R."/>
            <person name="Land M."/>
            <person name="Hauser L."/>
            <person name="Kyrpides N."/>
            <person name="Mikhailova N."/>
            <person name="Flores G."/>
            <person name="Reysenbach A.-L."/>
            <person name="Woyke T."/>
        </authorList>
    </citation>
    <scope>NUCLEOTIDE SEQUENCE</scope>
    <source>
        <strain evidence="4">T469</strain>
    </source>
</reference>
<evidence type="ECO:0000256" key="3">
    <source>
        <dbReference type="PROSITE-ProRule" id="PRU01249"/>
    </source>
</evidence>
<dbReference type="AlphaFoldDB" id="B5IHD5"/>
<proteinExistence type="predicted"/>
<dbReference type="PROSITE" id="PS51371">
    <property type="entry name" value="CBS"/>
    <property type="match status" value="2"/>
</dbReference>
<keyword evidence="3" id="KW-0862">Zinc</keyword>
<dbReference type="HOGENOM" id="CLU_040681_7_0_2"/>
<feature type="binding site" evidence="3">
    <location>
        <position position="180"/>
    </location>
    <ligand>
        <name>Fe cation</name>
        <dbReference type="ChEBI" id="CHEBI:24875"/>
    </ligand>
</feature>
<gene>
    <name evidence="4" type="ordered locus">Aboo_0214</name>
</gene>
<dbReference type="eggNOG" id="arCOG00606">
    <property type="taxonomic scope" value="Archaea"/>
</dbReference>
<feature type="binding site" evidence="3">
    <location>
        <position position="202"/>
    </location>
    <ligand>
        <name>Fe cation</name>
        <dbReference type="ChEBI" id="CHEBI:24875"/>
    </ligand>
</feature>
<feature type="binding site" evidence="3">
    <location>
        <position position="199"/>
    </location>
    <ligand>
        <name>Zn(2+)</name>
        <dbReference type="ChEBI" id="CHEBI:29105"/>
    </ligand>
</feature>
<keyword evidence="1 2" id="KW-0129">CBS domain</keyword>
<dbReference type="InterPro" id="IPR000644">
    <property type="entry name" value="CBS_dom"/>
</dbReference>
<dbReference type="SMART" id="SM00116">
    <property type="entry name" value="CBS"/>
    <property type="match status" value="2"/>
</dbReference>
<dbReference type="InterPro" id="IPR044065">
    <property type="entry name" value="ACP_MB"/>
</dbReference>
<keyword evidence="3" id="KW-0479">Metal-binding</keyword>
<dbReference type="EMBL" id="CP001941">
    <property type="protein sequence ID" value="ADD08026.1"/>
    <property type="molecule type" value="Genomic_DNA"/>
</dbReference>
<dbReference type="PROSITE" id="PS51901">
    <property type="entry name" value="ACP_MB"/>
    <property type="match status" value="1"/>
</dbReference>
<dbReference type="Gene3D" id="3.10.580.10">
    <property type="entry name" value="CBS-domain"/>
    <property type="match status" value="1"/>
</dbReference>
<dbReference type="OrthoDB" id="43333at2157"/>
<evidence type="ECO:0000313" key="4">
    <source>
        <dbReference type="EMBL" id="ADD08026.1"/>
    </source>
</evidence>
<dbReference type="InterPro" id="IPR046342">
    <property type="entry name" value="CBS_dom_sf"/>
</dbReference>
<feature type="binding site" evidence="3">
    <location>
        <position position="199"/>
    </location>
    <ligand>
        <name>Fe cation</name>
        <dbReference type="ChEBI" id="CHEBI:24875"/>
    </ligand>
</feature>
<dbReference type="Proteomes" id="UP000001400">
    <property type="component" value="Chromosome"/>
</dbReference>
<evidence type="ECO:0000313" key="5">
    <source>
        <dbReference type="Proteomes" id="UP000001400"/>
    </source>
</evidence>
<keyword evidence="5" id="KW-1185">Reference proteome</keyword>
<feature type="binding site" evidence="3">
    <location>
        <position position="202"/>
    </location>
    <ligand>
        <name>Zn(2+)</name>
        <dbReference type="ChEBI" id="CHEBI:29105"/>
    </ligand>
</feature>
<name>B5IHD5_ACIB4</name>
<dbReference type="PANTHER" id="PTHR43080:SF2">
    <property type="entry name" value="CBS DOMAIN-CONTAINING PROTEIN"/>
    <property type="match status" value="1"/>
</dbReference>
<evidence type="ECO:0000256" key="1">
    <source>
        <dbReference type="ARBA" id="ARBA00023122"/>
    </source>
</evidence>
<feature type="binding site" evidence="3">
    <location>
        <position position="183"/>
    </location>
    <ligand>
        <name>Fe cation</name>
        <dbReference type="ChEBI" id="CHEBI:24875"/>
    </ligand>
</feature>
<dbReference type="GO" id="GO:0046872">
    <property type="term" value="F:metal ion binding"/>
    <property type="evidence" value="ECO:0007669"/>
    <property type="project" value="UniProtKB-KW"/>
</dbReference>
<sequence length="207" mass="23513">MQYKHSHEIFFKKYINLGLYIFMARAMKSITVEEVMSRNPRIVSGELTVEEGAKILKDLGISTLIIEEEGKPVGIVTDRDFVTKIIAEGLPPSTKLRDIMSTPIIMIPHKENLEDAAKIMTRRKIRKLPVIKDDKIVGILSENDIARISPDLIALAQEYANIHQENSEKEKMEEYIAGKCEVCGQFSLRLTLYNGMLVCPECLDSMR</sequence>
<keyword evidence="3" id="KW-0408">Iron</keyword>
<dbReference type="KEGG" id="abi:Aboo_0214"/>
<feature type="binding site" evidence="3">
    <location>
        <position position="180"/>
    </location>
    <ligand>
        <name>Zn(2+)</name>
        <dbReference type="ChEBI" id="CHEBI:29105"/>
    </ligand>
</feature>
<evidence type="ECO:0000256" key="2">
    <source>
        <dbReference type="PROSITE-ProRule" id="PRU00703"/>
    </source>
</evidence>
<dbReference type="STRING" id="439481.Aboo_0214"/>
<organism evidence="4 5">
    <name type="scientific">Aciduliprofundum boonei (strain DSM 19572 / T469)</name>
    <dbReference type="NCBI Taxonomy" id="439481"/>
    <lineage>
        <taxon>Archaea</taxon>
        <taxon>Methanobacteriati</taxon>
        <taxon>Thermoplasmatota</taxon>
        <taxon>DHVE2 group</taxon>
        <taxon>Candidatus Aciduliprofundum</taxon>
    </lineage>
</organism>
<dbReference type="Pfam" id="PF00571">
    <property type="entry name" value="CBS"/>
    <property type="match status" value="2"/>
</dbReference>
<protein>
    <submittedName>
        <fullName evidence="4">Signal transduction protein with CBS domains</fullName>
    </submittedName>
</protein>